<comment type="similarity">
    <text evidence="2 6">Belongs to the 4-toluene sulfonate uptake permease (TSUP) (TC 2.A.102) family.</text>
</comment>
<evidence type="ECO:0000256" key="4">
    <source>
        <dbReference type="ARBA" id="ARBA00022989"/>
    </source>
</evidence>
<name>A0A1B1Z855_9BACL</name>
<dbReference type="Proteomes" id="UP000077412">
    <property type="component" value="Chromosome"/>
</dbReference>
<evidence type="ECO:0000313" key="8">
    <source>
        <dbReference type="Proteomes" id="UP000077412"/>
    </source>
</evidence>
<reference evidence="7 8" key="1">
    <citation type="submission" date="2016-08" db="EMBL/GenBank/DDBJ databases">
        <title>Complete genome sequence of Fictibacillus arsenicus G25-54, a strain with toxicity to nematodes and a potential arsenic-resistance activity.</title>
        <authorList>
            <person name="Zheng Z."/>
        </authorList>
    </citation>
    <scope>NUCLEOTIDE SEQUENCE [LARGE SCALE GENOMIC DNA]</scope>
    <source>
        <strain evidence="7 8">G25-54</strain>
    </source>
</reference>
<dbReference type="InterPro" id="IPR051598">
    <property type="entry name" value="TSUP/Inactive_protease-like"/>
</dbReference>
<organism evidence="7 8">
    <name type="scientific">Fictibacillus arsenicus</name>
    <dbReference type="NCBI Taxonomy" id="255247"/>
    <lineage>
        <taxon>Bacteria</taxon>
        <taxon>Bacillati</taxon>
        <taxon>Bacillota</taxon>
        <taxon>Bacilli</taxon>
        <taxon>Bacillales</taxon>
        <taxon>Fictibacillaceae</taxon>
        <taxon>Fictibacillus</taxon>
    </lineage>
</organism>
<feature type="transmembrane region" description="Helical" evidence="6">
    <location>
        <begin position="261"/>
        <end position="277"/>
    </location>
</feature>
<proteinExistence type="inferred from homology"/>
<feature type="transmembrane region" description="Helical" evidence="6">
    <location>
        <begin position="66"/>
        <end position="89"/>
    </location>
</feature>
<evidence type="ECO:0000256" key="1">
    <source>
        <dbReference type="ARBA" id="ARBA00004141"/>
    </source>
</evidence>
<evidence type="ECO:0000256" key="3">
    <source>
        <dbReference type="ARBA" id="ARBA00022692"/>
    </source>
</evidence>
<protein>
    <recommendedName>
        <fullName evidence="6">Probable membrane transporter protein</fullName>
    </recommendedName>
</protein>
<dbReference type="KEGG" id="far:ABE41_016485"/>
<keyword evidence="5 6" id="KW-0472">Membrane</keyword>
<keyword evidence="8" id="KW-1185">Reference proteome</keyword>
<keyword evidence="3 6" id="KW-0812">Transmembrane</keyword>
<sequence>MEFFYILLGLCIGIFSGFFGIGGGFILTPVLILFGIPPLSAIGTSLMYSIGTSVSGVAAHLRYKNIIWKTAAVIGFVGVLATQVAHPLVVWLERMGYDDTIIPVFYILLLAYFALSLLYKQSKHNKSTESGQRQISFSLVKVVFIGFTGGFISATLGVGGGFVMVPLLISMMNFPSRKAVGTSLVSVFLIVTAGFLTYAASIQLDYKLGILLILGALVGTQLGAKLTTIYSNEQIQKYLGALYITILTSVILKLFNFDKAGLGVITIYVLTLLILFLRETISHTKRKTSTS</sequence>
<dbReference type="EMBL" id="CP016761">
    <property type="protein sequence ID" value="ANX13610.1"/>
    <property type="molecule type" value="Genomic_DNA"/>
</dbReference>
<evidence type="ECO:0000313" key="7">
    <source>
        <dbReference type="EMBL" id="ANX13610.1"/>
    </source>
</evidence>
<dbReference type="Pfam" id="PF01925">
    <property type="entry name" value="TauE"/>
    <property type="match status" value="1"/>
</dbReference>
<dbReference type="STRING" id="255247.ABE41_016485"/>
<dbReference type="PANTHER" id="PTHR43701">
    <property type="entry name" value="MEMBRANE TRANSPORTER PROTEIN MJ0441-RELATED"/>
    <property type="match status" value="1"/>
</dbReference>
<dbReference type="GO" id="GO:0005886">
    <property type="term" value="C:plasma membrane"/>
    <property type="evidence" value="ECO:0007669"/>
    <property type="project" value="UniProtKB-SubCell"/>
</dbReference>
<feature type="transmembrane region" description="Helical" evidence="6">
    <location>
        <begin position="101"/>
        <end position="119"/>
    </location>
</feature>
<dbReference type="PANTHER" id="PTHR43701:SF2">
    <property type="entry name" value="MEMBRANE TRANSPORTER PROTEIN YJNA-RELATED"/>
    <property type="match status" value="1"/>
</dbReference>
<dbReference type="RefSeq" id="WP_066292664.1">
    <property type="nucleotide sequence ID" value="NZ_CP016761.1"/>
</dbReference>
<dbReference type="OrthoDB" id="2841647at2"/>
<evidence type="ECO:0000256" key="6">
    <source>
        <dbReference type="RuleBase" id="RU363041"/>
    </source>
</evidence>
<feature type="transmembrane region" description="Helical" evidence="6">
    <location>
        <begin position="206"/>
        <end position="226"/>
    </location>
</feature>
<keyword evidence="4 6" id="KW-1133">Transmembrane helix</keyword>
<keyword evidence="6" id="KW-1003">Cell membrane</keyword>
<feature type="transmembrane region" description="Helical" evidence="6">
    <location>
        <begin position="6"/>
        <end position="34"/>
    </location>
</feature>
<dbReference type="AlphaFoldDB" id="A0A1B1Z855"/>
<feature type="transmembrane region" description="Helical" evidence="6">
    <location>
        <begin position="139"/>
        <end position="168"/>
    </location>
</feature>
<dbReference type="InterPro" id="IPR002781">
    <property type="entry name" value="TM_pro_TauE-like"/>
</dbReference>
<accession>A0A1B1Z855</accession>
<feature type="transmembrane region" description="Helical" evidence="6">
    <location>
        <begin position="41"/>
        <end position="60"/>
    </location>
</feature>
<comment type="subcellular location">
    <subcellularLocation>
        <location evidence="6">Cell membrane</location>
        <topology evidence="6">Multi-pass membrane protein</topology>
    </subcellularLocation>
    <subcellularLocation>
        <location evidence="1">Membrane</location>
        <topology evidence="1">Multi-pass membrane protein</topology>
    </subcellularLocation>
</comment>
<evidence type="ECO:0000256" key="2">
    <source>
        <dbReference type="ARBA" id="ARBA00009142"/>
    </source>
</evidence>
<gene>
    <name evidence="7" type="ORF">ABE41_016485</name>
</gene>
<evidence type="ECO:0000256" key="5">
    <source>
        <dbReference type="ARBA" id="ARBA00023136"/>
    </source>
</evidence>
<feature type="transmembrane region" description="Helical" evidence="6">
    <location>
        <begin position="180"/>
        <end position="200"/>
    </location>
</feature>